<protein>
    <recommendedName>
        <fullName evidence="3">Phthiocerol/phthiodiolone dimycocerosyl transferase C-terminal domain-containing protein</fullName>
    </recommendedName>
</protein>
<sequence>MSDETNESPARQVGGTEYSWCKAVPGGTGITVLALLLSKPPEVPLLQDSLHSLQNAHAILRSKIRLDSTTNTFSFVTPASNRLQIQHFDISSTEAVFSVNDNDSVGAYHAVLEHELNRNVWSSSDTDTDTDVFFASLYTISEAKWAVALRLHTGACDRTSAVSLLRELLSLMGREDGGEKQENEKEDEVSLGIESLIPRDKANKPFWARGIDVLGYSLNSLRLSNLNFVDTYSPRVSQVVRLRMSRDETQRLLAGCKSRGIKLCGAMAAAGLMAAYSSKGLPRHQRQKYGVVTLVDCRSILEPALSPGHLGFYHSAILNTHDISGDEKLWDLAKRCYTALENAKSNNKHFTDMDDLNFLMCKAIDNPALTPSSSLRTALITVFEESVIDEPNAMYGKLGIEDYVGCASVHGVGPSVAVFDTICDGQLDSACVYPSPLFSRVQMQKLIDDMKAILADG</sequence>
<feature type="domain" description="Phthiocerol/phthiodiolone dimycocerosyl transferase C-terminal" evidence="3">
    <location>
        <begin position="235"/>
        <end position="341"/>
    </location>
</feature>
<dbReference type="SUPFAM" id="SSF52777">
    <property type="entry name" value="CoA-dependent acyltransferases"/>
    <property type="match status" value="2"/>
</dbReference>
<name>A0AAV8SRM7_9ROSI</name>
<dbReference type="PANTHER" id="PTHR34375:SF2">
    <property type="entry name" value="GATA ZINC FINGER PROTEIN"/>
    <property type="match status" value="1"/>
</dbReference>
<accession>A0AAV8SRM7</accession>
<keyword evidence="5" id="KW-1185">Reference proteome</keyword>
<dbReference type="Gene3D" id="3.30.559.30">
    <property type="entry name" value="Nonribosomal peptide synthetase, condensation domain"/>
    <property type="match status" value="1"/>
</dbReference>
<comment type="caution">
    <text evidence="4">The sequence shown here is derived from an EMBL/GenBank/DDBJ whole genome shotgun (WGS) entry which is preliminary data.</text>
</comment>
<dbReference type="GO" id="GO:0016746">
    <property type="term" value="F:acyltransferase activity"/>
    <property type="evidence" value="ECO:0007669"/>
    <property type="project" value="UniProtKB-KW"/>
</dbReference>
<evidence type="ECO:0000256" key="2">
    <source>
        <dbReference type="ARBA" id="ARBA00023315"/>
    </source>
</evidence>
<dbReference type="AlphaFoldDB" id="A0AAV8SRM7"/>
<gene>
    <name evidence="4" type="ORF">K2173_012107</name>
</gene>
<keyword evidence="1" id="KW-0808">Transferase</keyword>
<evidence type="ECO:0000313" key="4">
    <source>
        <dbReference type="EMBL" id="KAJ8754718.1"/>
    </source>
</evidence>
<organism evidence="4 5">
    <name type="scientific">Erythroxylum novogranatense</name>
    <dbReference type="NCBI Taxonomy" id="1862640"/>
    <lineage>
        <taxon>Eukaryota</taxon>
        <taxon>Viridiplantae</taxon>
        <taxon>Streptophyta</taxon>
        <taxon>Embryophyta</taxon>
        <taxon>Tracheophyta</taxon>
        <taxon>Spermatophyta</taxon>
        <taxon>Magnoliopsida</taxon>
        <taxon>eudicotyledons</taxon>
        <taxon>Gunneridae</taxon>
        <taxon>Pentapetalae</taxon>
        <taxon>rosids</taxon>
        <taxon>fabids</taxon>
        <taxon>Malpighiales</taxon>
        <taxon>Erythroxylaceae</taxon>
        <taxon>Erythroxylum</taxon>
    </lineage>
</organism>
<dbReference type="PANTHER" id="PTHR34375">
    <property type="entry name" value="GATA ZINC FINGER PROTEIN-RELATED"/>
    <property type="match status" value="1"/>
</dbReference>
<dbReference type="Proteomes" id="UP001159364">
    <property type="component" value="Linkage Group LG09"/>
</dbReference>
<evidence type="ECO:0000313" key="5">
    <source>
        <dbReference type="Proteomes" id="UP001159364"/>
    </source>
</evidence>
<reference evidence="4 5" key="1">
    <citation type="submission" date="2021-09" db="EMBL/GenBank/DDBJ databases">
        <title>Genomic insights and catalytic innovation underlie evolution of tropane alkaloids biosynthesis.</title>
        <authorList>
            <person name="Wang Y.-J."/>
            <person name="Tian T."/>
            <person name="Huang J.-P."/>
            <person name="Huang S.-X."/>
        </authorList>
    </citation>
    <scope>NUCLEOTIDE SEQUENCE [LARGE SCALE GENOMIC DNA]</scope>
    <source>
        <strain evidence="4">KIB-2018</strain>
        <tissue evidence="4">Leaf</tissue>
    </source>
</reference>
<proteinExistence type="predicted"/>
<dbReference type="Pfam" id="PF16911">
    <property type="entry name" value="PapA_C"/>
    <property type="match status" value="1"/>
</dbReference>
<dbReference type="EMBL" id="JAIWQS010000009">
    <property type="protein sequence ID" value="KAJ8754718.1"/>
    <property type="molecule type" value="Genomic_DNA"/>
</dbReference>
<dbReference type="Gene3D" id="3.30.559.10">
    <property type="entry name" value="Chloramphenicol acetyltransferase-like domain"/>
    <property type="match status" value="1"/>
</dbReference>
<evidence type="ECO:0000259" key="3">
    <source>
        <dbReference type="Pfam" id="PF16911"/>
    </source>
</evidence>
<keyword evidence="2" id="KW-0012">Acyltransferase</keyword>
<dbReference type="InterPro" id="IPR023213">
    <property type="entry name" value="CAT-like_dom_sf"/>
</dbReference>
<evidence type="ECO:0000256" key="1">
    <source>
        <dbReference type="ARBA" id="ARBA00022679"/>
    </source>
</evidence>
<dbReference type="InterPro" id="IPR031641">
    <property type="entry name" value="PapA_C"/>
</dbReference>